<dbReference type="Pfam" id="PF04616">
    <property type="entry name" value="Glyco_hydro_43"/>
    <property type="match status" value="1"/>
</dbReference>
<feature type="signal peptide" evidence="6">
    <location>
        <begin position="1"/>
        <end position="23"/>
    </location>
</feature>
<dbReference type="Gene3D" id="2.115.10.20">
    <property type="entry name" value="Glycosyl hydrolase domain, family 43"/>
    <property type="match status" value="1"/>
</dbReference>
<reference evidence="7" key="1">
    <citation type="journal article" date="2020" name="Stud. Mycol.">
        <title>101 Dothideomycetes genomes: a test case for predicting lifestyles and emergence of pathogens.</title>
        <authorList>
            <person name="Haridas S."/>
            <person name="Albert R."/>
            <person name="Binder M."/>
            <person name="Bloem J."/>
            <person name="Labutti K."/>
            <person name="Salamov A."/>
            <person name="Andreopoulos B."/>
            <person name="Baker S."/>
            <person name="Barry K."/>
            <person name="Bills G."/>
            <person name="Bluhm B."/>
            <person name="Cannon C."/>
            <person name="Castanera R."/>
            <person name="Culley D."/>
            <person name="Daum C."/>
            <person name="Ezra D."/>
            <person name="Gonzalez J."/>
            <person name="Henrissat B."/>
            <person name="Kuo A."/>
            <person name="Liang C."/>
            <person name="Lipzen A."/>
            <person name="Lutzoni F."/>
            <person name="Magnuson J."/>
            <person name="Mondo S."/>
            <person name="Nolan M."/>
            <person name="Ohm R."/>
            <person name="Pangilinan J."/>
            <person name="Park H.-J."/>
            <person name="Ramirez L."/>
            <person name="Alfaro M."/>
            <person name="Sun H."/>
            <person name="Tritt A."/>
            <person name="Yoshinaga Y."/>
            <person name="Zwiers L.-H."/>
            <person name="Turgeon B."/>
            <person name="Goodwin S."/>
            <person name="Spatafora J."/>
            <person name="Crous P."/>
            <person name="Grigoriev I."/>
        </authorList>
    </citation>
    <scope>NUCLEOTIDE SEQUENCE</scope>
    <source>
        <strain evidence="7">Tuck. ex Michener</strain>
    </source>
</reference>
<dbReference type="InterPro" id="IPR023296">
    <property type="entry name" value="Glyco_hydro_beta-prop_sf"/>
</dbReference>
<comment type="similarity">
    <text evidence="1 4">Belongs to the glycosyl hydrolase 43 family.</text>
</comment>
<keyword evidence="6" id="KW-0732">Signal</keyword>
<evidence type="ECO:0000256" key="6">
    <source>
        <dbReference type="SAM" id="SignalP"/>
    </source>
</evidence>
<dbReference type="InterPro" id="IPR006710">
    <property type="entry name" value="Glyco_hydro_43"/>
</dbReference>
<evidence type="ECO:0000256" key="3">
    <source>
        <dbReference type="ARBA" id="ARBA00023295"/>
    </source>
</evidence>
<keyword evidence="3 4" id="KW-0326">Glycosidase</keyword>
<proteinExistence type="inferred from homology"/>
<dbReference type="OrthoDB" id="3879658at2759"/>
<protein>
    <submittedName>
        <fullName evidence="7">Glycoside hydrolase family 43 protein</fullName>
    </submittedName>
</protein>
<dbReference type="Proteomes" id="UP000800092">
    <property type="component" value="Unassembled WGS sequence"/>
</dbReference>
<accession>A0A6A6HFG5</accession>
<dbReference type="GO" id="GO:0005975">
    <property type="term" value="P:carbohydrate metabolic process"/>
    <property type="evidence" value="ECO:0007669"/>
    <property type="project" value="InterPro"/>
</dbReference>
<feature type="region of interest" description="Disordered" evidence="5">
    <location>
        <begin position="237"/>
        <end position="262"/>
    </location>
</feature>
<name>A0A6A6HFG5_VIRVR</name>
<organism evidence="7 8">
    <name type="scientific">Viridothelium virens</name>
    <name type="common">Speckled blister lichen</name>
    <name type="synonym">Trypethelium virens</name>
    <dbReference type="NCBI Taxonomy" id="1048519"/>
    <lineage>
        <taxon>Eukaryota</taxon>
        <taxon>Fungi</taxon>
        <taxon>Dikarya</taxon>
        <taxon>Ascomycota</taxon>
        <taxon>Pezizomycotina</taxon>
        <taxon>Dothideomycetes</taxon>
        <taxon>Dothideomycetes incertae sedis</taxon>
        <taxon>Trypetheliales</taxon>
        <taxon>Trypetheliaceae</taxon>
        <taxon>Viridothelium</taxon>
    </lineage>
</organism>
<feature type="compositionally biased region" description="Polar residues" evidence="5">
    <location>
        <begin position="135"/>
        <end position="145"/>
    </location>
</feature>
<evidence type="ECO:0000256" key="2">
    <source>
        <dbReference type="ARBA" id="ARBA00022801"/>
    </source>
</evidence>
<sequence length="371" mass="40610">MLSQTSLVSLAMALALYSQSTVAKPMSPPRKAIDGPIEISGFPDPNILGTKGSGFYAFANEHHIKGKNVSVPVAHSKQVDAGWKLDNGSGLESLPEWAKGPDTVIGSPDVSQLSNGKYVMYFSVARPEPKPEQPQPTVQSLSPMESNAPDKQGKHKEHKQHCVGIAYSNHPAGPYEPTNQPFHCTKGEKEDDLINPKSVIFNNTRHLLYKNNTSADAAKTSRLLLQEVDQNEGKNLVGKPHDLIHPYPQEKTGQNGTKHSDHRTQGHAILQNPQTQGYVLVYVTGEPKKNDFQIDYATSATLTGKFEHQGTIVKTGDYAGVKITSPGGPQFMDGNPTTMLFTSEQQGDKKKHRQLFVAHLKFDGQKVELDS</sequence>
<feature type="region of interest" description="Disordered" evidence="5">
    <location>
        <begin position="127"/>
        <end position="158"/>
    </location>
</feature>
<keyword evidence="8" id="KW-1185">Reference proteome</keyword>
<feature type="chain" id="PRO_5025584733" evidence="6">
    <location>
        <begin position="24"/>
        <end position="371"/>
    </location>
</feature>
<dbReference type="GO" id="GO:0004553">
    <property type="term" value="F:hydrolase activity, hydrolyzing O-glycosyl compounds"/>
    <property type="evidence" value="ECO:0007669"/>
    <property type="project" value="InterPro"/>
</dbReference>
<dbReference type="EMBL" id="ML991783">
    <property type="protein sequence ID" value="KAF2236866.1"/>
    <property type="molecule type" value="Genomic_DNA"/>
</dbReference>
<evidence type="ECO:0000256" key="4">
    <source>
        <dbReference type="RuleBase" id="RU361187"/>
    </source>
</evidence>
<gene>
    <name evidence="7" type="ORF">EV356DRAFT_574767</name>
</gene>
<evidence type="ECO:0000313" key="8">
    <source>
        <dbReference type="Proteomes" id="UP000800092"/>
    </source>
</evidence>
<evidence type="ECO:0000256" key="5">
    <source>
        <dbReference type="SAM" id="MobiDB-lite"/>
    </source>
</evidence>
<evidence type="ECO:0000256" key="1">
    <source>
        <dbReference type="ARBA" id="ARBA00009865"/>
    </source>
</evidence>
<keyword evidence="2 4" id="KW-0378">Hydrolase</keyword>
<dbReference type="AlphaFoldDB" id="A0A6A6HFG5"/>
<dbReference type="SUPFAM" id="SSF75005">
    <property type="entry name" value="Arabinanase/levansucrase/invertase"/>
    <property type="match status" value="1"/>
</dbReference>
<evidence type="ECO:0000313" key="7">
    <source>
        <dbReference type="EMBL" id="KAF2236866.1"/>
    </source>
</evidence>